<feature type="transmembrane region" description="Helical" evidence="1">
    <location>
        <begin position="6"/>
        <end position="29"/>
    </location>
</feature>
<feature type="transmembrane region" description="Helical" evidence="1">
    <location>
        <begin position="76"/>
        <end position="95"/>
    </location>
</feature>
<dbReference type="RefSeq" id="WP_379885656.1">
    <property type="nucleotide sequence ID" value="NZ_JBHTLP010000044.1"/>
</dbReference>
<keyword evidence="1" id="KW-1133">Transmembrane helix</keyword>
<accession>A0ABW3QFB1</accession>
<evidence type="ECO:0000256" key="1">
    <source>
        <dbReference type="SAM" id="Phobius"/>
    </source>
</evidence>
<keyword evidence="3" id="KW-1185">Reference proteome</keyword>
<proteinExistence type="predicted"/>
<dbReference type="Proteomes" id="UP001597116">
    <property type="component" value="Unassembled WGS sequence"/>
</dbReference>
<reference evidence="3" key="1">
    <citation type="journal article" date="2019" name="Int. J. Syst. Evol. Microbiol.">
        <title>The Global Catalogue of Microorganisms (GCM) 10K type strain sequencing project: providing services to taxonomists for standard genome sequencing and annotation.</title>
        <authorList>
            <consortium name="The Broad Institute Genomics Platform"/>
            <consortium name="The Broad Institute Genome Sequencing Center for Infectious Disease"/>
            <person name="Wu L."/>
            <person name="Ma J."/>
        </authorList>
    </citation>
    <scope>NUCLEOTIDE SEQUENCE [LARGE SCALE GENOMIC DNA]</scope>
    <source>
        <strain evidence="3">CCUG 55608</strain>
    </source>
</reference>
<sequence>MGTFDFWTLMVYVLFFGLVFLGVRLALFLGRFTERIIAIMVKVRFFSGARSLLWLIDYDRSSYQKSRLIYWNRVSVRFSLLWGGMIFLAGFLAILKDGRAIPAVLPFWLLGVGLFLAYRWYSSTSTTSENEEEEDVMKLLDKLNPHVSPSKMVYTGTYGRSSIVRPWDYLDELFSSQ</sequence>
<keyword evidence="1" id="KW-0812">Transmembrane</keyword>
<name>A0ABW3QFB1_9BACT</name>
<dbReference type="EMBL" id="JBHTLP010000044">
    <property type="protein sequence ID" value="MFD1145362.1"/>
    <property type="molecule type" value="Genomic_DNA"/>
</dbReference>
<comment type="caution">
    <text evidence="2">The sequence shown here is derived from an EMBL/GenBank/DDBJ whole genome shotgun (WGS) entry which is preliminary data.</text>
</comment>
<evidence type="ECO:0000313" key="3">
    <source>
        <dbReference type="Proteomes" id="UP001597116"/>
    </source>
</evidence>
<evidence type="ECO:0000313" key="2">
    <source>
        <dbReference type="EMBL" id="MFD1145362.1"/>
    </source>
</evidence>
<protein>
    <submittedName>
        <fullName evidence="2">Uncharacterized protein</fullName>
    </submittedName>
</protein>
<gene>
    <name evidence="2" type="ORF">ACFQ4C_29825</name>
</gene>
<keyword evidence="1" id="KW-0472">Membrane</keyword>
<feature type="transmembrane region" description="Helical" evidence="1">
    <location>
        <begin position="102"/>
        <end position="121"/>
    </location>
</feature>
<organism evidence="2 3">
    <name type="scientific">Larkinella insperata</name>
    <dbReference type="NCBI Taxonomy" id="332158"/>
    <lineage>
        <taxon>Bacteria</taxon>
        <taxon>Pseudomonadati</taxon>
        <taxon>Bacteroidota</taxon>
        <taxon>Cytophagia</taxon>
        <taxon>Cytophagales</taxon>
        <taxon>Spirosomataceae</taxon>
        <taxon>Larkinella</taxon>
    </lineage>
</organism>